<comment type="caution">
    <text evidence="4">The sequence shown here is derived from an EMBL/GenBank/DDBJ whole genome shotgun (WGS) entry which is preliminary data.</text>
</comment>
<evidence type="ECO:0000256" key="2">
    <source>
        <dbReference type="SAM" id="Phobius"/>
    </source>
</evidence>
<keyword evidence="3" id="KW-0732">Signal</keyword>
<evidence type="ECO:0000256" key="3">
    <source>
        <dbReference type="SAM" id="SignalP"/>
    </source>
</evidence>
<name>A0ABD3NQ12_9STRA</name>
<evidence type="ECO:0000256" key="1">
    <source>
        <dbReference type="SAM" id="MobiDB-lite"/>
    </source>
</evidence>
<dbReference type="Proteomes" id="UP001530400">
    <property type="component" value="Unassembled WGS sequence"/>
</dbReference>
<organism evidence="4 5">
    <name type="scientific">Cyclotella atomus</name>
    <dbReference type="NCBI Taxonomy" id="382360"/>
    <lineage>
        <taxon>Eukaryota</taxon>
        <taxon>Sar</taxon>
        <taxon>Stramenopiles</taxon>
        <taxon>Ochrophyta</taxon>
        <taxon>Bacillariophyta</taxon>
        <taxon>Coscinodiscophyceae</taxon>
        <taxon>Thalassiosirophycidae</taxon>
        <taxon>Stephanodiscales</taxon>
        <taxon>Stephanodiscaceae</taxon>
        <taxon>Cyclotella</taxon>
    </lineage>
</organism>
<keyword evidence="2" id="KW-0472">Membrane</keyword>
<feature type="transmembrane region" description="Helical" evidence="2">
    <location>
        <begin position="216"/>
        <end position="235"/>
    </location>
</feature>
<evidence type="ECO:0000313" key="4">
    <source>
        <dbReference type="EMBL" id="KAL3777857.1"/>
    </source>
</evidence>
<accession>A0ABD3NQ12</accession>
<gene>
    <name evidence="4" type="ORF">ACHAWO_004777</name>
</gene>
<feature type="region of interest" description="Disordered" evidence="1">
    <location>
        <begin position="354"/>
        <end position="379"/>
    </location>
</feature>
<feature type="transmembrane region" description="Helical" evidence="2">
    <location>
        <begin position="255"/>
        <end position="274"/>
    </location>
</feature>
<reference evidence="4 5" key="1">
    <citation type="submission" date="2024-10" db="EMBL/GenBank/DDBJ databases">
        <title>Updated reference genomes for cyclostephanoid diatoms.</title>
        <authorList>
            <person name="Roberts W.R."/>
            <person name="Alverson A.J."/>
        </authorList>
    </citation>
    <scope>NUCLEOTIDE SEQUENCE [LARGE SCALE GENOMIC DNA]</scope>
    <source>
        <strain evidence="4 5">AJA010-31</strain>
    </source>
</reference>
<dbReference type="InterPro" id="IPR002523">
    <property type="entry name" value="MgTranspt_CorA/ZnTranspt_ZntB"/>
</dbReference>
<dbReference type="AlphaFoldDB" id="A0ABD3NQ12"/>
<evidence type="ECO:0000313" key="5">
    <source>
        <dbReference type="Proteomes" id="UP001530400"/>
    </source>
</evidence>
<dbReference type="EMBL" id="JALLPJ020001023">
    <property type="protein sequence ID" value="KAL3777857.1"/>
    <property type="molecule type" value="Genomic_DNA"/>
</dbReference>
<sequence length="787" mass="87316">MKSFANIASIALVHIPFLWTSSSSFSTWTSSKHHAGFGRYQNEHSSSALQSQILDFVEPTTGVPVKLIGSMHYNPVSIKLTEDTINELAAANKLGSIIIESCDIRWNATLENSMVKAALQSEMRAAHDLGLMYERPVVLGDQRINVTVDRLTDGAKEAVMDLFTPIRGWERLYNSIDLARKEALPVGEEYLGIGAILDPKLLGATPVSLVKYPLSYMVKSPFVGVIVVALLVLLGGSEASDASSFLSTPESASDLFVSIFISFLETVVFARIFLKELLAERNDVLAMNILEQCKNYEADSSNNQGWASFFQSRISSDKSNGAVYARDSVVGKPEEGKVVVAAKGVMMPAEMVTPVPDEEEGRHRSLCSSINTEDSSSDEEELEIVEDGRFVSLLSVDASFNTTASETHDRVTELASLVGNGAFATYGTSIRHKRSLSDESIATVAALPGMILRAHSVTLGKHDRCVIRHSVPKVALRAAQLERRAFRSRMQNLNSVPESIVQQQAANPLAGKECYWLDIETMQRSSEELYEFLKQLRLPKFFDSVLSDPTIWASDVTALRFTMLAIFQILPVDAESNDISYVALLSMPRLLVTFSTYPEEQYNGMEGLYNLTSQYMRQRDRVPEVSNSGLLLGWMKFHVQRTSRAIRELRAKTLELDELFDRDPSSFDFDELIHVKNLNLRVLAVAEEQHGTVEALCGAEDITEGLNFSECQGSLSILRATAASNERLGERVEKHLNDLRERIMAMREETLNRRLGLLTILSAIFMPLTLLSGEHFMDIDALLGTSL</sequence>
<keyword evidence="2" id="KW-1133">Transmembrane helix</keyword>
<feature type="chain" id="PRO_5044878712" evidence="3">
    <location>
        <begin position="25"/>
        <end position="787"/>
    </location>
</feature>
<keyword evidence="5" id="KW-1185">Reference proteome</keyword>
<protein>
    <submittedName>
        <fullName evidence="4">Uncharacterized protein</fullName>
    </submittedName>
</protein>
<dbReference type="Pfam" id="PF01544">
    <property type="entry name" value="CorA"/>
    <property type="match status" value="1"/>
</dbReference>
<feature type="transmembrane region" description="Helical" evidence="2">
    <location>
        <begin position="755"/>
        <end position="773"/>
    </location>
</feature>
<feature type="signal peptide" evidence="3">
    <location>
        <begin position="1"/>
        <end position="24"/>
    </location>
</feature>
<keyword evidence="2" id="KW-0812">Transmembrane</keyword>
<proteinExistence type="predicted"/>